<accession>G9AHA3</accession>
<organism evidence="1 2">
    <name type="scientific">Sinorhizobium fredii (strain HH103)</name>
    <dbReference type="NCBI Taxonomy" id="1117943"/>
    <lineage>
        <taxon>Bacteria</taxon>
        <taxon>Pseudomonadati</taxon>
        <taxon>Pseudomonadota</taxon>
        <taxon>Alphaproteobacteria</taxon>
        <taxon>Hyphomicrobiales</taxon>
        <taxon>Rhizobiaceae</taxon>
        <taxon>Sinorhizobium/Ensifer group</taxon>
        <taxon>Sinorhizobium</taxon>
    </lineage>
</organism>
<geneLocation type="plasmid" evidence="1 2">
    <name>pSfHH103e</name>
</geneLocation>
<reference evidence="1 2" key="1">
    <citation type="journal article" date="2012" name="J. Bacteriol.">
        <title>Genome sequence of the soybean symbiont Sinorhizobium fredii HH103.</title>
        <authorList>
            <person name="Weidner S."/>
            <person name="Becker A."/>
            <person name="Bonilla I."/>
            <person name="Jaenicke S."/>
            <person name="Lloret J."/>
            <person name="Margaret I."/>
            <person name="Puhler A."/>
            <person name="Ruiz-Sainz J.E."/>
            <person name="Schneiker-Bekel S."/>
            <person name="Szczepanowski R."/>
            <person name="Vinardell J.M."/>
            <person name="Zehner S."/>
            <person name="Gottfert M."/>
        </authorList>
    </citation>
    <scope>NUCLEOTIDE SEQUENCE [LARGE SCALE GENOMIC DNA]</scope>
    <source>
        <strain evidence="1 2">HH103</strain>
        <plasmid evidence="2">pSfHH103e</plasmid>
    </source>
</reference>
<dbReference type="HOGENOM" id="CLU_3256853_0_0_5"/>
<dbReference type="Proteomes" id="UP000007735">
    <property type="component" value="Plasmid pSfHH103e"/>
</dbReference>
<dbReference type="AlphaFoldDB" id="G9AHA3"/>
<dbReference type="KEGG" id="sfh:SFHH103_05975"/>
<keyword evidence="1" id="KW-0614">Plasmid</keyword>
<gene>
    <name evidence="1" type="ordered locus">SFHH103_05975</name>
</gene>
<name>G9AHA3_SINF1</name>
<dbReference type="PATRIC" id="fig|380.5.peg.5533"/>
<sequence>MDEINEVRERSQREYETAHYRCCIEALPARWGFGVWIGWNYG</sequence>
<evidence type="ECO:0000313" key="1">
    <source>
        <dbReference type="EMBL" id="CCF00435.1"/>
    </source>
</evidence>
<proteinExistence type="predicted"/>
<protein>
    <submittedName>
        <fullName evidence="1">Uncharacterized protein</fullName>
    </submittedName>
</protein>
<evidence type="ECO:0000313" key="2">
    <source>
        <dbReference type="Proteomes" id="UP000007735"/>
    </source>
</evidence>
<dbReference type="EMBL" id="HE616899">
    <property type="protein sequence ID" value="CCF00435.1"/>
    <property type="molecule type" value="Genomic_DNA"/>
</dbReference>